<evidence type="ECO:0000259" key="12">
    <source>
        <dbReference type="Pfam" id="PF13796"/>
    </source>
</evidence>
<keyword evidence="10" id="KW-0812">Transmembrane</keyword>
<feature type="transmembrane region" description="Helical" evidence="10">
    <location>
        <begin position="156"/>
        <end position="178"/>
    </location>
</feature>
<dbReference type="EC" id="2.7.13.3" evidence="2"/>
<evidence type="ECO:0000313" key="13">
    <source>
        <dbReference type="EMBL" id="RZT86279.1"/>
    </source>
</evidence>
<proteinExistence type="predicted"/>
<feature type="domain" description="Signal transduction histidine kinase subgroup 3 dimerisation and phosphoacceptor" evidence="11">
    <location>
        <begin position="217"/>
        <end position="283"/>
    </location>
</feature>
<keyword evidence="8" id="KW-0902">Two-component regulatory system</keyword>
<dbReference type="Pfam" id="PF07730">
    <property type="entry name" value="HisKA_3"/>
    <property type="match status" value="1"/>
</dbReference>
<evidence type="ECO:0000256" key="6">
    <source>
        <dbReference type="ARBA" id="ARBA00022777"/>
    </source>
</evidence>
<reference evidence="13 14" key="1">
    <citation type="submission" date="2019-02" db="EMBL/GenBank/DDBJ databases">
        <title>Sequencing the genomes of 1000 actinobacteria strains.</title>
        <authorList>
            <person name="Klenk H.-P."/>
        </authorList>
    </citation>
    <scope>NUCLEOTIDE SEQUENCE [LARGE SCALE GENOMIC DNA]</scope>
    <source>
        <strain evidence="13 14">DSM 45779</strain>
    </source>
</reference>
<evidence type="ECO:0000256" key="5">
    <source>
        <dbReference type="ARBA" id="ARBA00022741"/>
    </source>
</evidence>
<evidence type="ECO:0000256" key="4">
    <source>
        <dbReference type="ARBA" id="ARBA00022679"/>
    </source>
</evidence>
<sequence length="426" mass="45110">MRVATAWQAMDQRPLRFLATAWPWRALGYLLSGVIVGGVVVAAAVIGVSGIVVPLMVPAGLLLLTVWALCGPAVARLERWRLRLVDLDPVPDPHRAPFERGVRALLSTRLRERATRREAGYALLTLVLSCLDAVVLGIAFVLPVSMFLSPVDDPRAWPAVIVGVVLLLAAPYTVTAWAGARATLARTVLGPRDAELGAELTDVAASRRRLVDAFEAERARIERDLHDGAQQRLVSVSMALGLARLDADDGSPVAHRLDDARTELTAALAELRDLVRGLNPQVLKDNGLVAALEDSAGRSPVPTTVDVSLPRRLPPHVEVTAYFVATEAMTNVARHSGATAARLHGRHQADTLLLEISDNGVGGATPGGRALDSRAPGSGEPGGREPGGTGLAGLAERLTAADGRLRLSSPPGGPTLLRAEIPCRFE</sequence>
<evidence type="ECO:0000256" key="10">
    <source>
        <dbReference type="SAM" id="Phobius"/>
    </source>
</evidence>
<evidence type="ECO:0000256" key="2">
    <source>
        <dbReference type="ARBA" id="ARBA00012438"/>
    </source>
</evidence>
<organism evidence="13 14">
    <name type="scientific">Pseudonocardia sediminis</name>
    <dbReference type="NCBI Taxonomy" id="1397368"/>
    <lineage>
        <taxon>Bacteria</taxon>
        <taxon>Bacillati</taxon>
        <taxon>Actinomycetota</taxon>
        <taxon>Actinomycetes</taxon>
        <taxon>Pseudonocardiales</taxon>
        <taxon>Pseudonocardiaceae</taxon>
        <taxon>Pseudonocardia</taxon>
    </lineage>
</organism>
<feature type="domain" description="Putative sensor" evidence="12">
    <location>
        <begin position="29"/>
        <end position="189"/>
    </location>
</feature>
<dbReference type="GO" id="GO:0005524">
    <property type="term" value="F:ATP binding"/>
    <property type="evidence" value="ECO:0007669"/>
    <property type="project" value="UniProtKB-KW"/>
</dbReference>
<dbReference type="SUPFAM" id="SSF55874">
    <property type="entry name" value="ATPase domain of HSP90 chaperone/DNA topoisomerase II/histidine kinase"/>
    <property type="match status" value="1"/>
</dbReference>
<evidence type="ECO:0000313" key="14">
    <source>
        <dbReference type="Proteomes" id="UP000291591"/>
    </source>
</evidence>
<keyword evidence="10" id="KW-0472">Membrane</keyword>
<keyword evidence="5" id="KW-0547">Nucleotide-binding</keyword>
<keyword evidence="4" id="KW-0808">Transferase</keyword>
<feature type="transmembrane region" description="Helical" evidence="10">
    <location>
        <begin position="119"/>
        <end position="144"/>
    </location>
</feature>
<dbReference type="GO" id="GO:0016020">
    <property type="term" value="C:membrane"/>
    <property type="evidence" value="ECO:0007669"/>
    <property type="project" value="InterPro"/>
</dbReference>
<evidence type="ECO:0000256" key="3">
    <source>
        <dbReference type="ARBA" id="ARBA00022553"/>
    </source>
</evidence>
<dbReference type="GO" id="GO:0046983">
    <property type="term" value="F:protein dimerization activity"/>
    <property type="evidence" value="ECO:0007669"/>
    <property type="project" value="InterPro"/>
</dbReference>
<protein>
    <recommendedName>
        <fullName evidence="2">histidine kinase</fullName>
        <ecNumber evidence="2">2.7.13.3</ecNumber>
    </recommendedName>
</protein>
<keyword evidence="14" id="KW-1185">Reference proteome</keyword>
<keyword evidence="10" id="KW-1133">Transmembrane helix</keyword>
<dbReference type="Gene3D" id="3.30.565.10">
    <property type="entry name" value="Histidine kinase-like ATPase, C-terminal domain"/>
    <property type="match status" value="1"/>
</dbReference>
<dbReference type="GO" id="GO:0000155">
    <property type="term" value="F:phosphorelay sensor kinase activity"/>
    <property type="evidence" value="ECO:0007669"/>
    <property type="project" value="InterPro"/>
</dbReference>
<evidence type="ECO:0000256" key="8">
    <source>
        <dbReference type="ARBA" id="ARBA00023012"/>
    </source>
</evidence>
<keyword evidence="7" id="KW-0067">ATP-binding</keyword>
<feature type="region of interest" description="Disordered" evidence="9">
    <location>
        <begin position="360"/>
        <end position="393"/>
    </location>
</feature>
<dbReference type="RefSeq" id="WP_242623123.1">
    <property type="nucleotide sequence ID" value="NZ_SHKL01000001.1"/>
</dbReference>
<dbReference type="Gene3D" id="1.20.5.1930">
    <property type="match status" value="1"/>
</dbReference>
<comment type="catalytic activity">
    <reaction evidence="1">
        <text>ATP + protein L-histidine = ADP + protein N-phospho-L-histidine.</text>
        <dbReference type="EC" id="2.7.13.3"/>
    </reaction>
</comment>
<dbReference type="InterPro" id="IPR011712">
    <property type="entry name" value="Sig_transdc_His_kin_sub3_dim/P"/>
</dbReference>
<keyword evidence="3" id="KW-0597">Phosphoprotein</keyword>
<evidence type="ECO:0000259" key="11">
    <source>
        <dbReference type="Pfam" id="PF07730"/>
    </source>
</evidence>
<name>A0A4Q7V157_PSEST</name>
<dbReference type="AlphaFoldDB" id="A0A4Q7V157"/>
<keyword evidence="6 13" id="KW-0418">Kinase</keyword>
<evidence type="ECO:0000256" key="7">
    <source>
        <dbReference type="ARBA" id="ARBA00022840"/>
    </source>
</evidence>
<dbReference type="InterPro" id="IPR050482">
    <property type="entry name" value="Sensor_HK_TwoCompSys"/>
</dbReference>
<dbReference type="PANTHER" id="PTHR24421:SF10">
    <property type="entry name" value="NITRATE_NITRITE SENSOR PROTEIN NARQ"/>
    <property type="match status" value="1"/>
</dbReference>
<dbReference type="Proteomes" id="UP000291591">
    <property type="component" value="Unassembled WGS sequence"/>
</dbReference>
<feature type="transmembrane region" description="Helical" evidence="10">
    <location>
        <begin position="55"/>
        <end position="75"/>
    </location>
</feature>
<evidence type="ECO:0000256" key="9">
    <source>
        <dbReference type="SAM" id="MobiDB-lite"/>
    </source>
</evidence>
<dbReference type="InterPro" id="IPR025828">
    <property type="entry name" value="Put_sensor_dom"/>
</dbReference>
<gene>
    <name evidence="13" type="ORF">EV383_3171</name>
</gene>
<dbReference type="CDD" id="cd16917">
    <property type="entry name" value="HATPase_UhpB-NarQ-NarX-like"/>
    <property type="match status" value="1"/>
</dbReference>
<dbReference type="Pfam" id="PF13796">
    <property type="entry name" value="Sensor"/>
    <property type="match status" value="1"/>
</dbReference>
<accession>A0A4Q7V157</accession>
<comment type="caution">
    <text evidence="13">The sequence shown here is derived from an EMBL/GenBank/DDBJ whole genome shotgun (WGS) entry which is preliminary data.</text>
</comment>
<dbReference type="PANTHER" id="PTHR24421">
    <property type="entry name" value="NITRATE/NITRITE SENSOR PROTEIN NARX-RELATED"/>
    <property type="match status" value="1"/>
</dbReference>
<feature type="transmembrane region" description="Helical" evidence="10">
    <location>
        <begin position="26"/>
        <end position="49"/>
    </location>
</feature>
<evidence type="ECO:0000256" key="1">
    <source>
        <dbReference type="ARBA" id="ARBA00000085"/>
    </source>
</evidence>
<dbReference type="EMBL" id="SHKL01000001">
    <property type="protein sequence ID" value="RZT86279.1"/>
    <property type="molecule type" value="Genomic_DNA"/>
</dbReference>
<feature type="compositionally biased region" description="Gly residues" evidence="9">
    <location>
        <begin position="379"/>
        <end position="391"/>
    </location>
</feature>
<dbReference type="InterPro" id="IPR036890">
    <property type="entry name" value="HATPase_C_sf"/>
</dbReference>